<dbReference type="Proteomes" id="UP001153678">
    <property type="component" value="Unassembled WGS sequence"/>
</dbReference>
<proteinExistence type="predicted"/>
<dbReference type="AlphaFoldDB" id="A0A9W4SJW5"/>
<gene>
    <name evidence="1" type="ORF">FWILDA_LOCUS5400</name>
</gene>
<comment type="caution">
    <text evidence="1">The sequence shown here is derived from an EMBL/GenBank/DDBJ whole genome shotgun (WGS) entry which is preliminary data.</text>
</comment>
<sequence>MQPPSFVGVQPSFFHRSVATLPLKCCEKPELSVIVGGDITGLDYDEISERIKATTKFDFVHMQKKEDKSFGHVHFELWEKASQFYYSTMEKRFYYDDDKEKDTEITNTGTLTTVSSRVEISNYNDINKNTEMANTTSTSVLSSVEISNYNDINKNERKSPESPISVSYGLYKDNHTFNIVLHTSGIRNKVDLLVSSVSDKLIIIEGNFSEKTVPGKSIKNFLPVGSFKAKVKLPSG</sequence>
<dbReference type="OrthoDB" id="2347665at2759"/>
<dbReference type="EMBL" id="CAMKVN010000894">
    <property type="protein sequence ID" value="CAI2172080.1"/>
    <property type="molecule type" value="Genomic_DNA"/>
</dbReference>
<organism evidence="1 2">
    <name type="scientific">Funneliformis geosporum</name>
    <dbReference type="NCBI Taxonomy" id="1117311"/>
    <lineage>
        <taxon>Eukaryota</taxon>
        <taxon>Fungi</taxon>
        <taxon>Fungi incertae sedis</taxon>
        <taxon>Mucoromycota</taxon>
        <taxon>Glomeromycotina</taxon>
        <taxon>Glomeromycetes</taxon>
        <taxon>Glomerales</taxon>
        <taxon>Glomeraceae</taxon>
        <taxon>Funneliformis</taxon>
    </lineage>
</organism>
<evidence type="ECO:0000313" key="1">
    <source>
        <dbReference type="EMBL" id="CAI2172080.1"/>
    </source>
</evidence>
<evidence type="ECO:0000313" key="2">
    <source>
        <dbReference type="Proteomes" id="UP001153678"/>
    </source>
</evidence>
<accession>A0A9W4SJW5</accession>
<keyword evidence="2" id="KW-1185">Reference proteome</keyword>
<protein>
    <submittedName>
        <fullName evidence="1">14692_t:CDS:1</fullName>
    </submittedName>
</protein>
<reference evidence="1" key="1">
    <citation type="submission" date="2022-08" db="EMBL/GenBank/DDBJ databases">
        <authorList>
            <person name="Kallberg Y."/>
            <person name="Tangrot J."/>
            <person name="Rosling A."/>
        </authorList>
    </citation>
    <scope>NUCLEOTIDE SEQUENCE</scope>
    <source>
        <strain evidence="1">Wild A</strain>
    </source>
</reference>
<name>A0A9W4SJW5_9GLOM</name>